<feature type="compositionally biased region" description="Polar residues" evidence="1">
    <location>
        <begin position="291"/>
        <end position="303"/>
    </location>
</feature>
<feature type="region of interest" description="Disordered" evidence="1">
    <location>
        <begin position="291"/>
        <end position="314"/>
    </location>
</feature>
<proteinExistence type="predicted"/>
<dbReference type="OrthoDB" id="123817at2759"/>
<protein>
    <submittedName>
        <fullName evidence="2">Uncharacterized protein</fullName>
    </submittedName>
</protein>
<gene>
    <name evidence="2" type="ORF">PR002_g27934</name>
</gene>
<accession>A0A6A3HD38</accession>
<sequence length="388" mass="42928">MVRRASLRVDGYVFLLPEQVDGITEYPFYANVMALSSESATTRSIDLDDPPELLAHFVQVIATAGTSRTTAPATGAESARRTSKYAFTPTSIQAVVHDYITSPEHRGKHPYVFVESVIHALAVRFQPHPGILIRLYDFQFGMLGLSILHFAPFGVQQRMMWLNAGGVNMQNFSAGVAAPKPPVASSVGDLVDAARMLCRYGQEFFVQPVRDVLEALLDFLQQLDGWDSWMPSDLPHLVYWANSVLEQFRSHVHASDGDVHTSSLQTIQRLSLNDGELQNVMHALTRRSAHCVQSQGNQQQRPSPQVPARDRVSQRQPRIPPAIFDLIPTHNGLPVCLRYLSVMGCPSGSSTRCVFGARAHAAPNNLDARVKGHIIQRMGGLSEQFSHL</sequence>
<dbReference type="AlphaFoldDB" id="A0A6A3HD38"/>
<evidence type="ECO:0000313" key="2">
    <source>
        <dbReference type="EMBL" id="KAE8967839.1"/>
    </source>
</evidence>
<name>A0A6A3HD38_9STRA</name>
<evidence type="ECO:0000313" key="3">
    <source>
        <dbReference type="Proteomes" id="UP000435112"/>
    </source>
</evidence>
<dbReference type="EMBL" id="QXFU01004629">
    <property type="protein sequence ID" value="KAE8967839.1"/>
    <property type="molecule type" value="Genomic_DNA"/>
</dbReference>
<reference evidence="2 3" key="1">
    <citation type="submission" date="2018-09" db="EMBL/GenBank/DDBJ databases">
        <title>Genomic investigation of the strawberry pathogen Phytophthora fragariae indicates pathogenicity is determined by transcriptional variation in three key races.</title>
        <authorList>
            <person name="Adams T.M."/>
            <person name="Armitage A.D."/>
            <person name="Sobczyk M.K."/>
            <person name="Bates H.J."/>
            <person name="Dunwell J.M."/>
            <person name="Nellist C.F."/>
            <person name="Harrison R.J."/>
        </authorList>
    </citation>
    <scope>NUCLEOTIDE SEQUENCE [LARGE SCALE GENOMIC DNA]</scope>
    <source>
        <strain evidence="2 3">SCRP324</strain>
    </source>
</reference>
<evidence type="ECO:0000256" key="1">
    <source>
        <dbReference type="SAM" id="MobiDB-lite"/>
    </source>
</evidence>
<dbReference type="Proteomes" id="UP000435112">
    <property type="component" value="Unassembled WGS sequence"/>
</dbReference>
<comment type="caution">
    <text evidence="2">The sequence shown here is derived from an EMBL/GenBank/DDBJ whole genome shotgun (WGS) entry which is preliminary data.</text>
</comment>
<organism evidence="2 3">
    <name type="scientific">Phytophthora rubi</name>
    <dbReference type="NCBI Taxonomy" id="129364"/>
    <lineage>
        <taxon>Eukaryota</taxon>
        <taxon>Sar</taxon>
        <taxon>Stramenopiles</taxon>
        <taxon>Oomycota</taxon>
        <taxon>Peronosporomycetes</taxon>
        <taxon>Peronosporales</taxon>
        <taxon>Peronosporaceae</taxon>
        <taxon>Phytophthora</taxon>
    </lineage>
</organism>